<feature type="compositionally biased region" description="Polar residues" evidence="1">
    <location>
        <begin position="879"/>
        <end position="892"/>
    </location>
</feature>
<reference evidence="4 5" key="1">
    <citation type="submission" date="2024-04" db="EMBL/GenBank/DDBJ databases">
        <authorList>
            <person name="Rising A."/>
            <person name="Reimegard J."/>
            <person name="Sonavane S."/>
            <person name="Akerstrom W."/>
            <person name="Nylinder S."/>
            <person name="Hedman E."/>
            <person name="Kallberg Y."/>
        </authorList>
    </citation>
    <scope>NUCLEOTIDE SEQUENCE [LARGE SCALE GENOMIC DNA]</scope>
</reference>
<protein>
    <submittedName>
        <fullName evidence="4">Uncharacterized protein</fullName>
    </submittedName>
</protein>
<dbReference type="InterPro" id="IPR043502">
    <property type="entry name" value="DNA/RNA_pol_sf"/>
</dbReference>
<dbReference type="PANTHER" id="PTHR47331:SF5">
    <property type="entry name" value="RIBONUCLEASE H"/>
    <property type="match status" value="1"/>
</dbReference>
<feature type="region of interest" description="Disordered" evidence="1">
    <location>
        <begin position="800"/>
        <end position="823"/>
    </location>
</feature>
<dbReference type="Pfam" id="PF00078">
    <property type="entry name" value="RVT_1"/>
    <property type="match status" value="1"/>
</dbReference>
<name>A0AAV2A7Y2_9ARAC</name>
<dbReference type="InterPro" id="IPR043128">
    <property type="entry name" value="Rev_trsase/Diguanyl_cyclase"/>
</dbReference>
<evidence type="ECO:0000259" key="3">
    <source>
        <dbReference type="Pfam" id="PF18701"/>
    </source>
</evidence>
<feature type="compositionally biased region" description="Low complexity" evidence="1">
    <location>
        <begin position="813"/>
        <end position="822"/>
    </location>
</feature>
<dbReference type="Gene3D" id="3.30.70.270">
    <property type="match status" value="1"/>
</dbReference>
<evidence type="ECO:0000313" key="5">
    <source>
        <dbReference type="Proteomes" id="UP001497382"/>
    </source>
</evidence>
<evidence type="ECO:0000259" key="2">
    <source>
        <dbReference type="Pfam" id="PF00078"/>
    </source>
</evidence>
<feature type="domain" description="Reverse transcriptase" evidence="2">
    <location>
        <begin position="504"/>
        <end position="617"/>
    </location>
</feature>
<dbReference type="GO" id="GO:0071897">
    <property type="term" value="P:DNA biosynthetic process"/>
    <property type="evidence" value="ECO:0007669"/>
    <property type="project" value="UniProtKB-ARBA"/>
</dbReference>
<dbReference type="Gene3D" id="3.10.10.10">
    <property type="entry name" value="HIV Type 1 Reverse Transcriptase, subunit A, domain 1"/>
    <property type="match status" value="1"/>
</dbReference>
<dbReference type="AlphaFoldDB" id="A0AAV2A7Y2"/>
<keyword evidence="5" id="KW-1185">Reference proteome</keyword>
<feature type="domain" description="DUF5641" evidence="3">
    <location>
        <begin position="701"/>
        <end position="784"/>
    </location>
</feature>
<evidence type="ECO:0000256" key="1">
    <source>
        <dbReference type="SAM" id="MobiDB-lite"/>
    </source>
</evidence>
<dbReference type="SUPFAM" id="SSF56672">
    <property type="entry name" value="DNA/RNA polymerases"/>
    <property type="match status" value="1"/>
</dbReference>
<evidence type="ECO:0000313" key="4">
    <source>
        <dbReference type="EMBL" id="CAL1280117.1"/>
    </source>
</evidence>
<organism evidence="4 5">
    <name type="scientific">Larinioides sclopetarius</name>
    <dbReference type="NCBI Taxonomy" id="280406"/>
    <lineage>
        <taxon>Eukaryota</taxon>
        <taxon>Metazoa</taxon>
        <taxon>Ecdysozoa</taxon>
        <taxon>Arthropoda</taxon>
        <taxon>Chelicerata</taxon>
        <taxon>Arachnida</taxon>
        <taxon>Araneae</taxon>
        <taxon>Araneomorphae</taxon>
        <taxon>Entelegynae</taxon>
        <taxon>Araneoidea</taxon>
        <taxon>Araneidae</taxon>
        <taxon>Larinioides</taxon>
    </lineage>
</organism>
<dbReference type="PANTHER" id="PTHR47331">
    <property type="entry name" value="PHD-TYPE DOMAIN-CONTAINING PROTEIN"/>
    <property type="match status" value="1"/>
</dbReference>
<dbReference type="InterPro" id="IPR000477">
    <property type="entry name" value="RT_dom"/>
</dbReference>
<comment type="caution">
    <text evidence="4">The sequence shown here is derived from an EMBL/GenBank/DDBJ whole genome shotgun (WGS) entry which is preliminary data.</text>
</comment>
<sequence>MSFLCKEVESEEMINLARTGLGTPQRPKAKYIMEEPSLATNVGLTNLKGDGSGKYKCVFCSKLNHRSSDCFFAKKLSLSDRKAILIRNHACFKCLGREHNARSCRLKMLKCMNCNEKNHHTLLCNKNEKLELKESESNETTISNTLANHSQITDVYLQTIVLKLCNNGKEIILRCLLDSGSQNSYLTQRIIDNFELQPVSKQTIVHGLFGGRETAPKKHFLFNVVMKSMDNSFTRKIKVFSERKICGYLPKINDLQVLSEIKEKGIILPDLCDSAMEIDLLLGAGVISVILSGNAIKLRTGLIAIETMLGFTIMGKSNDIMRNTSEIPVTARPDSHLCILFNQLNVKELWDMEVIGIRDPIDNVKNKLQQLDMIERFQRNLVILSDGRYEVSLPFKLEYQLTDNKEQALKRHKRICKNIDEKNCLKEYSAIFNEWKALQIIERVPVTEIRSDAYYLPHIPVFKEFSTTKIRPVFDASTRDSNGLSLNACLHRGPNMIELIPDVLDRFRTYPIGLSADIEKAFLQISVTPEHRNFLRFFFPHEDDEILYRHCRVVFGVCSSPFLLAATINHLLDNSSEYADFALKLRHSFYVDNCVTGVLNEQEIELFVNKAQEIMTKGCFNLRGWERKAVLTYEELLTVACDCESIINSRPLTYVSEDSNDLVPITPAMFLMTNTSLDVTDLDLSEFSKFQKRVKFRAKLLKDIKGRFRREYLGLLVQRPEKTKSQTLKVGEIALVENPNKKRLFWPLSRIIELIPGRDGKIRTLKLKCCKSVIIRPIQRVFPLEIQPTGVDLTNDIVQEAKPSSRIPNNPPSTTDDTSGSTIMPTDMVKVYTGFCPGLTEQVGVSYAWATYAVMSKDPKIGKRLAPIKAPQDKYKAKSPTQGQGSDNPSLG</sequence>
<proteinExistence type="predicted"/>
<dbReference type="Proteomes" id="UP001497382">
    <property type="component" value="Unassembled WGS sequence"/>
</dbReference>
<dbReference type="EMBL" id="CAXIEN010000128">
    <property type="protein sequence ID" value="CAL1280117.1"/>
    <property type="molecule type" value="Genomic_DNA"/>
</dbReference>
<feature type="region of interest" description="Disordered" evidence="1">
    <location>
        <begin position="865"/>
        <end position="892"/>
    </location>
</feature>
<gene>
    <name evidence="4" type="ORF">LARSCL_LOCUS10779</name>
</gene>
<dbReference type="InterPro" id="IPR040676">
    <property type="entry name" value="DUF5641"/>
</dbReference>
<accession>A0AAV2A7Y2</accession>
<dbReference type="Pfam" id="PF18701">
    <property type="entry name" value="DUF5641"/>
    <property type="match status" value="1"/>
</dbReference>